<dbReference type="PANTHER" id="PTHR28630">
    <property type="match status" value="1"/>
</dbReference>
<keyword evidence="2" id="KW-1185">Reference proteome</keyword>
<dbReference type="Gene3D" id="3.40.30.10">
    <property type="entry name" value="Glutaredoxin"/>
    <property type="match status" value="1"/>
</dbReference>
<dbReference type="KEGG" id="aup:AsAng_0001240"/>
<evidence type="ECO:0000313" key="2">
    <source>
        <dbReference type="Proteomes" id="UP001060919"/>
    </source>
</evidence>
<dbReference type="NCBIfam" id="NF040769">
    <property type="entry name" value="SelL_rel_redox"/>
    <property type="match status" value="1"/>
</dbReference>
<dbReference type="InterPro" id="IPR036249">
    <property type="entry name" value="Thioredoxin-like_sf"/>
</dbReference>
<dbReference type="Proteomes" id="UP001060919">
    <property type="component" value="Chromosome"/>
</dbReference>
<name>A0A915VJY7_9BACT</name>
<dbReference type="RefSeq" id="WP_264790819.1">
    <property type="nucleotide sequence ID" value="NZ_AP026867.1"/>
</dbReference>
<proteinExistence type="predicted"/>
<dbReference type="AlphaFoldDB" id="A0A915VJY7"/>
<reference evidence="1" key="1">
    <citation type="submission" date="2022-09" db="EMBL/GenBank/DDBJ databases">
        <title>Aureispira anguillicida sp. nov., isolated from Leptocephalus of Japanese eel Anguilla japonica.</title>
        <authorList>
            <person name="Yuasa K."/>
            <person name="Mekata T."/>
            <person name="Ikunari K."/>
        </authorList>
    </citation>
    <scope>NUCLEOTIDE SEQUENCE</scope>
    <source>
        <strain evidence="1">EL160426</strain>
    </source>
</reference>
<accession>A0A915VJY7</accession>
<dbReference type="InterPro" id="IPR032801">
    <property type="entry name" value="PXL2A/B/C"/>
</dbReference>
<sequence length="176" mass="20386">MNLDTEILEAVFTNKGNDLKSITKQHCVMLIFLRHFGCTFCREALDDFTKIKGQLDQRNIKLVFIHMAEECYGDQYLKDYGLEQEEHISDPDMSLYEYFGLQKGSFRELYGLKIWWRAMGLNYGSETRQPLGNMKQMPGIFVIKDGKIISSFVHKSAADKPDYLKIVSSICTDTHH</sequence>
<dbReference type="Pfam" id="PF13911">
    <property type="entry name" value="AhpC-TSA_2"/>
    <property type="match status" value="1"/>
</dbReference>
<organism evidence="1 2">
    <name type="scientific">Aureispira anguillae</name>
    <dbReference type="NCBI Taxonomy" id="2864201"/>
    <lineage>
        <taxon>Bacteria</taxon>
        <taxon>Pseudomonadati</taxon>
        <taxon>Bacteroidota</taxon>
        <taxon>Saprospiria</taxon>
        <taxon>Saprospirales</taxon>
        <taxon>Saprospiraceae</taxon>
        <taxon>Aureispira</taxon>
    </lineage>
</organism>
<dbReference type="PANTHER" id="PTHR28630:SF3">
    <property type="entry name" value="PEROXIREDOXIN-LIKE 2C"/>
    <property type="match status" value="1"/>
</dbReference>
<dbReference type="EMBL" id="AP026867">
    <property type="protein sequence ID" value="BDS09426.1"/>
    <property type="molecule type" value="Genomic_DNA"/>
</dbReference>
<protein>
    <submittedName>
        <fullName evidence="1">SelL-related redox protein</fullName>
    </submittedName>
</protein>
<evidence type="ECO:0000313" key="1">
    <source>
        <dbReference type="EMBL" id="BDS09426.1"/>
    </source>
</evidence>
<dbReference type="SUPFAM" id="SSF52833">
    <property type="entry name" value="Thioredoxin-like"/>
    <property type="match status" value="1"/>
</dbReference>
<gene>
    <name evidence="1" type="ORF">AsAng_0001240</name>
</gene>